<name>A0A922MR86_SPOEX</name>
<accession>A0A922MR86</accession>
<gene>
    <name evidence="1" type="ORF">HF086_005341</name>
</gene>
<proteinExistence type="predicted"/>
<reference evidence="1" key="1">
    <citation type="journal article" date="2021" name="G3 (Bethesda)">
        <title>Genome and transcriptome analysis of the beet armyworm Spodoptera exigua reveals targets for pest control. .</title>
        <authorList>
            <person name="Simon S."/>
            <person name="Breeschoten T."/>
            <person name="Jansen H.J."/>
            <person name="Dirks R.P."/>
            <person name="Schranz M.E."/>
            <person name="Ros V.I.D."/>
        </authorList>
    </citation>
    <scope>NUCLEOTIDE SEQUENCE</scope>
    <source>
        <strain evidence="1">TB_SE_WUR_2020</strain>
    </source>
</reference>
<evidence type="ECO:0000313" key="1">
    <source>
        <dbReference type="EMBL" id="KAH9641801.1"/>
    </source>
</evidence>
<comment type="caution">
    <text evidence="1">The sequence shown here is derived from an EMBL/GenBank/DDBJ whole genome shotgun (WGS) entry which is preliminary data.</text>
</comment>
<sequence>MANYQQQLYALNPNQPVQLKFKPTCGPVPLPGDSCEQPTTCSINDEYIGPGVRHSNNMVCDTVKPQYLQDNSKHPILRQLNSMQRPIQPPIQKSYQIPMQPQYRMPNQLPIRFSIRNPRNLPVMTSVKIPNELPSRTSIQMQMPFHAPNRMTVQQLEYLRQETWPIVAYTFTTTASAKPDIKKIRKPKLRDNKNTTKKRTTLRLLKMSSSTRPPYPGGIRPETQEIEGDYVLCDGNAVCHKYVWTTKKAKTIKKTRRRHDLVLIKSFINKNKFAREFLSGLLRQTEYVIVYCNRAGRTLSGIT</sequence>
<dbReference type="AlphaFoldDB" id="A0A922MR86"/>
<dbReference type="Proteomes" id="UP000814243">
    <property type="component" value="Unassembled WGS sequence"/>
</dbReference>
<protein>
    <submittedName>
        <fullName evidence="1">Uncharacterized protein</fullName>
    </submittedName>
</protein>
<organism evidence="1 2">
    <name type="scientific">Spodoptera exigua</name>
    <name type="common">Beet armyworm</name>
    <name type="synonym">Noctua fulgens</name>
    <dbReference type="NCBI Taxonomy" id="7107"/>
    <lineage>
        <taxon>Eukaryota</taxon>
        <taxon>Metazoa</taxon>
        <taxon>Ecdysozoa</taxon>
        <taxon>Arthropoda</taxon>
        <taxon>Hexapoda</taxon>
        <taxon>Insecta</taxon>
        <taxon>Pterygota</taxon>
        <taxon>Neoptera</taxon>
        <taxon>Endopterygota</taxon>
        <taxon>Lepidoptera</taxon>
        <taxon>Glossata</taxon>
        <taxon>Ditrysia</taxon>
        <taxon>Noctuoidea</taxon>
        <taxon>Noctuidae</taxon>
        <taxon>Amphipyrinae</taxon>
        <taxon>Spodoptera</taxon>
    </lineage>
</organism>
<dbReference type="EMBL" id="JACEFF010000214">
    <property type="protein sequence ID" value="KAH9641801.1"/>
    <property type="molecule type" value="Genomic_DNA"/>
</dbReference>
<evidence type="ECO:0000313" key="2">
    <source>
        <dbReference type="Proteomes" id="UP000814243"/>
    </source>
</evidence>